<dbReference type="Proteomes" id="UP000188929">
    <property type="component" value="Unassembled WGS sequence"/>
</dbReference>
<comment type="similarity">
    <text evidence="1">Belongs to the Cu-Zn superoxide dismutase family.</text>
</comment>
<feature type="compositionally biased region" description="Low complexity" evidence="2">
    <location>
        <begin position="29"/>
        <end position="49"/>
    </location>
</feature>
<keyword evidence="6" id="KW-1185">Reference proteome</keyword>
<evidence type="ECO:0000256" key="2">
    <source>
        <dbReference type="SAM" id="MobiDB-lite"/>
    </source>
</evidence>
<organism evidence="5 6">
    <name type="scientific">Pseudofrankia asymbiotica</name>
    <dbReference type="NCBI Taxonomy" id="1834516"/>
    <lineage>
        <taxon>Bacteria</taxon>
        <taxon>Bacillati</taxon>
        <taxon>Actinomycetota</taxon>
        <taxon>Actinomycetes</taxon>
        <taxon>Frankiales</taxon>
        <taxon>Frankiaceae</taxon>
        <taxon>Pseudofrankia</taxon>
    </lineage>
</organism>
<dbReference type="STRING" id="1834516.BL253_05000"/>
<gene>
    <name evidence="5" type="ORF">BL253_05000</name>
</gene>
<dbReference type="InterPro" id="IPR036423">
    <property type="entry name" value="SOD-like_Cu/Zn_dom_sf"/>
</dbReference>
<dbReference type="AlphaFoldDB" id="A0A1V2IIU6"/>
<evidence type="ECO:0000313" key="5">
    <source>
        <dbReference type="EMBL" id="ONH32396.1"/>
    </source>
</evidence>
<reference evidence="6" key="1">
    <citation type="submission" date="2016-10" db="EMBL/GenBank/DDBJ databases">
        <title>Frankia sp. NRRL B-16386 Genome sequencing.</title>
        <authorList>
            <person name="Ghodhbane-Gtari F."/>
            <person name="Swanson E."/>
            <person name="Gueddou A."/>
            <person name="Hezbri K."/>
            <person name="Ktari K."/>
            <person name="Nouioui I."/>
            <person name="Morris K."/>
            <person name="Simpson S."/>
            <person name="Abebe-Akele F."/>
            <person name="Thomas K."/>
            <person name="Gtari M."/>
            <person name="Tisa L.S."/>
        </authorList>
    </citation>
    <scope>NUCLEOTIDE SEQUENCE [LARGE SCALE GENOMIC DNA]</scope>
    <source>
        <strain evidence="6">NRRL B-16386</strain>
    </source>
</reference>
<dbReference type="Gene3D" id="2.60.40.200">
    <property type="entry name" value="Superoxide dismutase, copper/zinc binding domain"/>
    <property type="match status" value="1"/>
</dbReference>
<comment type="caution">
    <text evidence="5">The sequence shown here is derived from an EMBL/GenBank/DDBJ whole genome shotgun (WGS) entry which is preliminary data.</text>
</comment>
<dbReference type="RefSeq" id="WP_241834542.1">
    <property type="nucleotide sequence ID" value="NZ_MOMC01000010.1"/>
</dbReference>
<feature type="chain" id="PRO_5039058774" evidence="3">
    <location>
        <begin position="24"/>
        <end position="217"/>
    </location>
</feature>
<dbReference type="PROSITE" id="PS51257">
    <property type="entry name" value="PROKAR_LIPOPROTEIN"/>
    <property type="match status" value="1"/>
</dbReference>
<dbReference type="GO" id="GO:0046872">
    <property type="term" value="F:metal ion binding"/>
    <property type="evidence" value="ECO:0007669"/>
    <property type="project" value="InterPro"/>
</dbReference>
<dbReference type="SUPFAM" id="SSF49329">
    <property type="entry name" value="Cu,Zn superoxide dismutase-like"/>
    <property type="match status" value="1"/>
</dbReference>
<evidence type="ECO:0000256" key="3">
    <source>
        <dbReference type="SAM" id="SignalP"/>
    </source>
</evidence>
<sequence length="217" mass="22304">MRRTRSSRAATGMIIALVPLALAACGSSTSPPAAAAQTSPSPATSAPGTTPAPSPLPTLSAPPTVVLDEFTPYGPGAKAVTYDPARVPVNSDVAVVLVQTTGQTLTLLAVRGLPANQHFGAHVHTNACGENPEAAGSHYQNKVDPKQPSVNPDYANPSNEIWLDFTTDAAGSAHVESTVPWTFSDRPHRSIVIHAQHTATDPGHAGTAGARLACVNL</sequence>
<dbReference type="Pfam" id="PF00080">
    <property type="entry name" value="Sod_Cu"/>
    <property type="match status" value="1"/>
</dbReference>
<feature type="signal peptide" evidence="3">
    <location>
        <begin position="1"/>
        <end position="23"/>
    </location>
</feature>
<dbReference type="GO" id="GO:0006801">
    <property type="term" value="P:superoxide metabolic process"/>
    <property type="evidence" value="ECO:0007669"/>
    <property type="project" value="InterPro"/>
</dbReference>
<protein>
    <submittedName>
        <fullName evidence="5">Superoxide dismutase</fullName>
    </submittedName>
</protein>
<dbReference type="InterPro" id="IPR001424">
    <property type="entry name" value="SOD_Cu_Zn_dom"/>
</dbReference>
<dbReference type="EMBL" id="MOMC01000010">
    <property type="protein sequence ID" value="ONH32396.1"/>
    <property type="molecule type" value="Genomic_DNA"/>
</dbReference>
<evidence type="ECO:0000313" key="6">
    <source>
        <dbReference type="Proteomes" id="UP000188929"/>
    </source>
</evidence>
<accession>A0A1V2IIU6</accession>
<evidence type="ECO:0000259" key="4">
    <source>
        <dbReference type="Pfam" id="PF00080"/>
    </source>
</evidence>
<proteinExistence type="inferred from homology"/>
<keyword evidence="3" id="KW-0732">Signal</keyword>
<name>A0A1V2IIU6_9ACTN</name>
<feature type="region of interest" description="Disordered" evidence="2">
    <location>
        <begin position="29"/>
        <end position="63"/>
    </location>
</feature>
<feature type="domain" description="Superoxide dismutase copper/zinc binding" evidence="4">
    <location>
        <begin position="97"/>
        <end position="215"/>
    </location>
</feature>
<evidence type="ECO:0000256" key="1">
    <source>
        <dbReference type="ARBA" id="ARBA00010457"/>
    </source>
</evidence>